<evidence type="ECO:0000256" key="1">
    <source>
        <dbReference type="SAM" id="MobiDB-lite"/>
    </source>
</evidence>
<feature type="compositionally biased region" description="Polar residues" evidence="1">
    <location>
        <begin position="266"/>
        <end position="281"/>
    </location>
</feature>
<sequence length="345" mass="38693">MPTYLCHGFRWQRPSIRVYVVIQNLDDASPEWIVPAKSSQCLLESFYNIFDFLPYCAPPSSGREPSIESGDGSFDFNPHALATGAALAGRSRSQSQNQSELAQSHRSRSQSQSRSGTGQPSYAQKPEPPLPSEAQGGNRNGGSDDDFTAQDWSVVKVLEEYDPMNLSEMSRPHAYVADYAVRVDLSVSIVEEMQRYEERMRVSNDPPMAGPSSDETGRKKSSKKPGWFEKLRDQLQRGEEIRWYVVVNGDEVREWPDDPEPPQRYTPASSQQHLQLTNQQHVLEHDIPPRLRGTDRKTHVPEKPLPALRAKPSLGDANLSPKTSSKGSGLRRLFGRTKPDYATSP</sequence>
<gene>
    <name evidence="2" type="ORF">B0H63DRAFT_519724</name>
</gene>
<feature type="region of interest" description="Disordered" evidence="1">
    <location>
        <begin position="198"/>
        <end position="230"/>
    </location>
</feature>
<proteinExistence type="predicted"/>
<evidence type="ECO:0000313" key="3">
    <source>
        <dbReference type="Proteomes" id="UP001285441"/>
    </source>
</evidence>
<reference evidence="2" key="1">
    <citation type="journal article" date="2023" name="Mol. Phylogenet. Evol.">
        <title>Genome-scale phylogeny and comparative genomics of the fungal order Sordariales.</title>
        <authorList>
            <person name="Hensen N."/>
            <person name="Bonometti L."/>
            <person name="Westerberg I."/>
            <person name="Brannstrom I.O."/>
            <person name="Guillou S."/>
            <person name="Cros-Aarteil S."/>
            <person name="Calhoun S."/>
            <person name="Haridas S."/>
            <person name="Kuo A."/>
            <person name="Mondo S."/>
            <person name="Pangilinan J."/>
            <person name="Riley R."/>
            <person name="LaButti K."/>
            <person name="Andreopoulos B."/>
            <person name="Lipzen A."/>
            <person name="Chen C."/>
            <person name="Yan M."/>
            <person name="Daum C."/>
            <person name="Ng V."/>
            <person name="Clum A."/>
            <person name="Steindorff A."/>
            <person name="Ohm R.A."/>
            <person name="Martin F."/>
            <person name="Silar P."/>
            <person name="Natvig D.O."/>
            <person name="Lalanne C."/>
            <person name="Gautier V."/>
            <person name="Ament-Velasquez S.L."/>
            <person name="Kruys A."/>
            <person name="Hutchinson M.I."/>
            <person name="Powell A.J."/>
            <person name="Barry K."/>
            <person name="Miller A.N."/>
            <person name="Grigoriev I.V."/>
            <person name="Debuchy R."/>
            <person name="Gladieux P."/>
            <person name="Hiltunen Thoren M."/>
            <person name="Johannesson H."/>
        </authorList>
    </citation>
    <scope>NUCLEOTIDE SEQUENCE</scope>
    <source>
        <strain evidence="2">CBS 232.78</strain>
    </source>
</reference>
<feature type="compositionally biased region" description="Polar residues" evidence="1">
    <location>
        <begin position="91"/>
        <end position="102"/>
    </location>
</feature>
<feature type="compositionally biased region" description="Basic and acidic residues" evidence="1">
    <location>
        <begin position="282"/>
        <end position="302"/>
    </location>
</feature>
<dbReference type="AlphaFoldDB" id="A0AAE0NZB3"/>
<organism evidence="2 3">
    <name type="scientific">Podospora didyma</name>
    <dbReference type="NCBI Taxonomy" id="330526"/>
    <lineage>
        <taxon>Eukaryota</taxon>
        <taxon>Fungi</taxon>
        <taxon>Dikarya</taxon>
        <taxon>Ascomycota</taxon>
        <taxon>Pezizomycotina</taxon>
        <taxon>Sordariomycetes</taxon>
        <taxon>Sordariomycetidae</taxon>
        <taxon>Sordariales</taxon>
        <taxon>Podosporaceae</taxon>
        <taxon>Podospora</taxon>
    </lineage>
</organism>
<name>A0AAE0NZB3_9PEZI</name>
<feature type="region of interest" description="Disordered" evidence="1">
    <location>
        <begin position="86"/>
        <end position="147"/>
    </location>
</feature>
<dbReference type="EMBL" id="JAULSW010000002">
    <property type="protein sequence ID" value="KAK3390506.1"/>
    <property type="molecule type" value="Genomic_DNA"/>
</dbReference>
<evidence type="ECO:0000313" key="2">
    <source>
        <dbReference type="EMBL" id="KAK3390506.1"/>
    </source>
</evidence>
<evidence type="ECO:0008006" key="4">
    <source>
        <dbReference type="Google" id="ProtNLM"/>
    </source>
</evidence>
<comment type="caution">
    <text evidence="2">The sequence shown here is derived from an EMBL/GenBank/DDBJ whole genome shotgun (WGS) entry which is preliminary data.</text>
</comment>
<feature type="region of interest" description="Disordered" evidence="1">
    <location>
        <begin position="252"/>
        <end position="345"/>
    </location>
</feature>
<accession>A0AAE0NZB3</accession>
<reference evidence="2" key="2">
    <citation type="submission" date="2023-06" db="EMBL/GenBank/DDBJ databases">
        <authorList>
            <consortium name="Lawrence Berkeley National Laboratory"/>
            <person name="Haridas S."/>
            <person name="Hensen N."/>
            <person name="Bonometti L."/>
            <person name="Westerberg I."/>
            <person name="Brannstrom I.O."/>
            <person name="Guillou S."/>
            <person name="Cros-Aarteil S."/>
            <person name="Calhoun S."/>
            <person name="Kuo A."/>
            <person name="Mondo S."/>
            <person name="Pangilinan J."/>
            <person name="Riley R."/>
            <person name="LaButti K."/>
            <person name="Andreopoulos B."/>
            <person name="Lipzen A."/>
            <person name="Chen C."/>
            <person name="Yanf M."/>
            <person name="Daum C."/>
            <person name="Ng V."/>
            <person name="Clum A."/>
            <person name="Steindorff A."/>
            <person name="Ohm R."/>
            <person name="Martin F."/>
            <person name="Silar P."/>
            <person name="Natvig D."/>
            <person name="Lalanne C."/>
            <person name="Gautier V."/>
            <person name="Ament-velasquez S.L."/>
            <person name="Kruys A."/>
            <person name="Hutchinson M.I."/>
            <person name="Powell A.J."/>
            <person name="Barry K."/>
            <person name="Miller A.N."/>
            <person name="Grigoriev I.V."/>
            <person name="Debuchy R."/>
            <person name="Gladieux P."/>
            <person name="Thoren M.H."/>
            <person name="Johannesson H."/>
        </authorList>
    </citation>
    <scope>NUCLEOTIDE SEQUENCE</scope>
    <source>
        <strain evidence="2">CBS 232.78</strain>
    </source>
</reference>
<keyword evidence="3" id="KW-1185">Reference proteome</keyword>
<dbReference type="Proteomes" id="UP001285441">
    <property type="component" value="Unassembled WGS sequence"/>
</dbReference>
<protein>
    <recommendedName>
        <fullName evidence="4">Developmental regulator</fullName>
    </recommendedName>
</protein>